<name>A0AAW1KMW3_POPJA</name>
<protein>
    <submittedName>
        <fullName evidence="1">Uncharacterized protein</fullName>
    </submittedName>
</protein>
<evidence type="ECO:0000313" key="2">
    <source>
        <dbReference type="Proteomes" id="UP001458880"/>
    </source>
</evidence>
<dbReference type="AlphaFoldDB" id="A0AAW1KMW3"/>
<evidence type="ECO:0000313" key="1">
    <source>
        <dbReference type="EMBL" id="KAK9720958.1"/>
    </source>
</evidence>
<comment type="caution">
    <text evidence="1">The sequence shown here is derived from an EMBL/GenBank/DDBJ whole genome shotgun (WGS) entry which is preliminary data.</text>
</comment>
<accession>A0AAW1KMW3</accession>
<sequence>MALSREIFIFNQPHSDTCDKCDKFAILLKAAENDAKRREIETQQELHQRNAEKAVEAKRNAKLTAQQSDNNGTIPICFDLQKSTTHSMFNHK</sequence>
<dbReference type="EMBL" id="JASPKY010000205">
    <property type="protein sequence ID" value="KAK9720958.1"/>
    <property type="molecule type" value="Genomic_DNA"/>
</dbReference>
<keyword evidence="2" id="KW-1185">Reference proteome</keyword>
<proteinExistence type="predicted"/>
<reference evidence="1 2" key="1">
    <citation type="journal article" date="2024" name="BMC Genomics">
        <title>De novo assembly and annotation of Popillia japonica's genome with initial clues to its potential as an invasive pest.</title>
        <authorList>
            <person name="Cucini C."/>
            <person name="Boschi S."/>
            <person name="Funari R."/>
            <person name="Cardaioli E."/>
            <person name="Iannotti N."/>
            <person name="Marturano G."/>
            <person name="Paoli F."/>
            <person name="Bruttini M."/>
            <person name="Carapelli A."/>
            <person name="Frati F."/>
            <person name="Nardi F."/>
        </authorList>
    </citation>
    <scope>NUCLEOTIDE SEQUENCE [LARGE SCALE GENOMIC DNA]</scope>
    <source>
        <strain evidence="1">DMR45628</strain>
    </source>
</reference>
<dbReference type="Proteomes" id="UP001458880">
    <property type="component" value="Unassembled WGS sequence"/>
</dbReference>
<organism evidence="1 2">
    <name type="scientific">Popillia japonica</name>
    <name type="common">Japanese beetle</name>
    <dbReference type="NCBI Taxonomy" id="7064"/>
    <lineage>
        <taxon>Eukaryota</taxon>
        <taxon>Metazoa</taxon>
        <taxon>Ecdysozoa</taxon>
        <taxon>Arthropoda</taxon>
        <taxon>Hexapoda</taxon>
        <taxon>Insecta</taxon>
        <taxon>Pterygota</taxon>
        <taxon>Neoptera</taxon>
        <taxon>Endopterygota</taxon>
        <taxon>Coleoptera</taxon>
        <taxon>Polyphaga</taxon>
        <taxon>Scarabaeiformia</taxon>
        <taxon>Scarabaeidae</taxon>
        <taxon>Rutelinae</taxon>
        <taxon>Popillia</taxon>
    </lineage>
</organism>
<gene>
    <name evidence="1" type="ORF">QE152_g21812</name>
</gene>